<evidence type="ECO:0000259" key="6">
    <source>
        <dbReference type="PROSITE" id="PS50157"/>
    </source>
</evidence>
<dbReference type="PROSITE" id="PS50157">
    <property type="entry name" value="ZINC_FINGER_C2H2_2"/>
    <property type="match status" value="1"/>
</dbReference>
<dbReference type="GO" id="GO:0000978">
    <property type="term" value="F:RNA polymerase II cis-regulatory region sequence-specific DNA binding"/>
    <property type="evidence" value="ECO:0007669"/>
    <property type="project" value="TreeGrafter"/>
</dbReference>
<dbReference type="PROSITE" id="PS00028">
    <property type="entry name" value="ZINC_FINGER_C2H2_1"/>
    <property type="match status" value="1"/>
</dbReference>
<keyword evidence="2" id="KW-0677">Repeat</keyword>
<evidence type="ECO:0000313" key="8">
    <source>
        <dbReference type="Proteomes" id="UP001108240"/>
    </source>
</evidence>
<dbReference type="InterPro" id="IPR036236">
    <property type="entry name" value="Znf_C2H2_sf"/>
</dbReference>
<reference evidence="7" key="1">
    <citation type="submission" date="2025-08" db="UniProtKB">
        <authorList>
            <consortium name="Ensembl"/>
        </authorList>
    </citation>
    <scope>IDENTIFICATION</scope>
</reference>
<evidence type="ECO:0000256" key="3">
    <source>
        <dbReference type="ARBA" id="ARBA00022771"/>
    </source>
</evidence>
<keyword evidence="8" id="KW-1185">Reference proteome</keyword>
<dbReference type="GO" id="GO:0005634">
    <property type="term" value="C:nucleus"/>
    <property type="evidence" value="ECO:0007669"/>
    <property type="project" value="UniProtKB-ARBA"/>
</dbReference>
<evidence type="ECO:0000256" key="2">
    <source>
        <dbReference type="ARBA" id="ARBA00022737"/>
    </source>
</evidence>
<dbReference type="Gene3D" id="3.30.160.60">
    <property type="entry name" value="Classic Zinc Finger"/>
    <property type="match status" value="2"/>
</dbReference>
<dbReference type="Ensembl" id="ENSCCRT00000169727.1">
    <property type="protein sequence ID" value="ENSCCRP00000160331.1"/>
    <property type="gene ID" value="ENSCCRG00000059052.1"/>
</dbReference>
<reference evidence="7" key="2">
    <citation type="submission" date="2025-09" db="UniProtKB">
        <authorList>
            <consortium name="Ensembl"/>
        </authorList>
    </citation>
    <scope>IDENTIFICATION</scope>
</reference>
<dbReference type="SUPFAM" id="SSF57667">
    <property type="entry name" value="beta-beta-alpha zinc fingers"/>
    <property type="match status" value="1"/>
</dbReference>
<sequence>MLTIERQKKETHRCECKKSFKPRNLSPALIHTEEKPFTCDHDSSSLKTHERIHTGEKPYHCTECGKRFSQSSSLHSHTKNIHNK</sequence>
<evidence type="ECO:0000256" key="4">
    <source>
        <dbReference type="ARBA" id="ARBA00022833"/>
    </source>
</evidence>
<organism evidence="7 8">
    <name type="scientific">Cyprinus carpio carpio</name>
    <dbReference type="NCBI Taxonomy" id="630221"/>
    <lineage>
        <taxon>Eukaryota</taxon>
        <taxon>Metazoa</taxon>
        <taxon>Chordata</taxon>
        <taxon>Craniata</taxon>
        <taxon>Vertebrata</taxon>
        <taxon>Euteleostomi</taxon>
        <taxon>Actinopterygii</taxon>
        <taxon>Neopterygii</taxon>
        <taxon>Teleostei</taxon>
        <taxon>Ostariophysi</taxon>
        <taxon>Cypriniformes</taxon>
        <taxon>Cyprinidae</taxon>
        <taxon>Cyprininae</taxon>
        <taxon>Cyprinus</taxon>
    </lineage>
</organism>
<proteinExistence type="predicted"/>
<accession>A0A9J8C1W1</accession>
<dbReference type="AlphaFoldDB" id="A0A9J8C1W1"/>
<dbReference type="GO" id="GO:0008270">
    <property type="term" value="F:zinc ion binding"/>
    <property type="evidence" value="ECO:0007669"/>
    <property type="project" value="UniProtKB-KW"/>
</dbReference>
<dbReference type="GO" id="GO:0045944">
    <property type="term" value="P:positive regulation of transcription by RNA polymerase II"/>
    <property type="evidence" value="ECO:0007669"/>
    <property type="project" value="UniProtKB-ARBA"/>
</dbReference>
<feature type="domain" description="C2H2-type" evidence="6">
    <location>
        <begin position="59"/>
        <end position="84"/>
    </location>
</feature>
<keyword evidence="1" id="KW-0479">Metal-binding</keyword>
<dbReference type="FunFam" id="3.30.160.60:FF:002856">
    <property type="match status" value="1"/>
</dbReference>
<dbReference type="InterPro" id="IPR013087">
    <property type="entry name" value="Znf_C2H2_type"/>
</dbReference>
<dbReference type="PANTHER" id="PTHR19818">
    <property type="entry name" value="ZINC FINGER PROTEIN ZIC AND GLI"/>
    <property type="match status" value="1"/>
</dbReference>
<keyword evidence="3 5" id="KW-0863">Zinc-finger</keyword>
<dbReference type="Pfam" id="PF13465">
    <property type="entry name" value="zf-H2C2_2"/>
    <property type="match status" value="1"/>
</dbReference>
<dbReference type="GO" id="GO:0000981">
    <property type="term" value="F:DNA-binding transcription factor activity, RNA polymerase II-specific"/>
    <property type="evidence" value="ECO:0007669"/>
    <property type="project" value="TreeGrafter"/>
</dbReference>
<dbReference type="OMA" id="KKETHRC"/>
<keyword evidence="4" id="KW-0862">Zinc</keyword>
<protein>
    <recommendedName>
        <fullName evidence="6">C2H2-type domain-containing protein</fullName>
    </recommendedName>
</protein>
<evidence type="ECO:0000256" key="5">
    <source>
        <dbReference type="PROSITE-ProRule" id="PRU00042"/>
    </source>
</evidence>
<dbReference type="SMART" id="SM00355">
    <property type="entry name" value="ZnF_C2H2"/>
    <property type="match status" value="2"/>
</dbReference>
<name>A0A9J8C1W1_CYPCA</name>
<evidence type="ECO:0000313" key="7">
    <source>
        <dbReference type="Ensembl" id="ENSCCRP00000160331.1"/>
    </source>
</evidence>
<evidence type="ECO:0000256" key="1">
    <source>
        <dbReference type="ARBA" id="ARBA00022723"/>
    </source>
</evidence>
<dbReference type="Proteomes" id="UP001108240">
    <property type="component" value="Unplaced"/>
</dbReference>
<dbReference type="PANTHER" id="PTHR19818:SF158">
    <property type="entry name" value="C2H2-TYPE DOMAIN-CONTAINING PROTEIN-RELATED"/>
    <property type="match status" value="1"/>
</dbReference>
<dbReference type="InterPro" id="IPR050329">
    <property type="entry name" value="GLI_C2H2-zinc-finger"/>
</dbReference>